<evidence type="ECO:0000313" key="2">
    <source>
        <dbReference type="Proteomes" id="UP000176498"/>
    </source>
</evidence>
<accession>A0A1G1XND2</accession>
<dbReference type="AlphaFoldDB" id="A0A1G1XND2"/>
<gene>
    <name evidence="1" type="ORF">A2Y82_05020</name>
</gene>
<organism evidence="1 2">
    <name type="scientific">Candidatus Buchananbacteria bacterium RBG_13_36_9</name>
    <dbReference type="NCBI Taxonomy" id="1797530"/>
    <lineage>
        <taxon>Bacteria</taxon>
        <taxon>Candidatus Buchananiibacteriota</taxon>
    </lineage>
</organism>
<dbReference type="EMBL" id="MHHZ01000016">
    <property type="protein sequence ID" value="OGY41548.1"/>
    <property type="molecule type" value="Genomic_DNA"/>
</dbReference>
<comment type="caution">
    <text evidence="1">The sequence shown here is derived from an EMBL/GenBank/DDBJ whole genome shotgun (WGS) entry which is preliminary data.</text>
</comment>
<sequence>MFFVILYIVLKYKDKTEQELDKRLSETYDEIFALFDSVVNQGAPEFFAVIYDDLEMRFLQANEKQYILKLKMPEQYIDRYLDYLTLDQLYRRLARKWASQDQLQFLDNFLDYSFTSSADHLEIIIKKR</sequence>
<dbReference type="Proteomes" id="UP000176498">
    <property type="component" value="Unassembled WGS sequence"/>
</dbReference>
<proteinExistence type="predicted"/>
<name>A0A1G1XND2_9BACT</name>
<evidence type="ECO:0000313" key="1">
    <source>
        <dbReference type="EMBL" id="OGY41548.1"/>
    </source>
</evidence>
<reference evidence="1 2" key="1">
    <citation type="journal article" date="2016" name="Nat. Commun.">
        <title>Thousands of microbial genomes shed light on interconnected biogeochemical processes in an aquifer system.</title>
        <authorList>
            <person name="Anantharaman K."/>
            <person name="Brown C.T."/>
            <person name="Hug L.A."/>
            <person name="Sharon I."/>
            <person name="Castelle C.J."/>
            <person name="Probst A.J."/>
            <person name="Thomas B.C."/>
            <person name="Singh A."/>
            <person name="Wilkins M.J."/>
            <person name="Karaoz U."/>
            <person name="Brodie E.L."/>
            <person name="Williams K.H."/>
            <person name="Hubbard S.S."/>
            <person name="Banfield J.F."/>
        </authorList>
    </citation>
    <scope>NUCLEOTIDE SEQUENCE [LARGE SCALE GENOMIC DNA]</scope>
</reference>
<protein>
    <submittedName>
        <fullName evidence="1">Uncharacterized protein</fullName>
    </submittedName>
</protein>